<keyword evidence="5" id="KW-1185">Reference proteome</keyword>
<dbReference type="Gene3D" id="1.20.5.110">
    <property type="match status" value="1"/>
</dbReference>
<dbReference type="GO" id="GO:0031201">
    <property type="term" value="C:SNARE complex"/>
    <property type="evidence" value="ECO:0007669"/>
    <property type="project" value="TreeGrafter"/>
</dbReference>
<dbReference type="GO" id="GO:0000149">
    <property type="term" value="F:SNARE binding"/>
    <property type="evidence" value="ECO:0007669"/>
    <property type="project" value="TreeGrafter"/>
</dbReference>
<dbReference type="GO" id="GO:0012505">
    <property type="term" value="C:endomembrane system"/>
    <property type="evidence" value="ECO:0007669"/>
    <property type="project" value="TreeGrafter"/>
</dbReference>
<dbReference type="GO" id="GO:0048278">
    <property type="term" value="P:vesicle docking"/>
    <property type="evidence" value="ECO:0007669"/>
    <property type="project" value="TreeGrafter"/>
</dbReference>
<dbReference type="Gene3D" id="1.20.58.70">
    <property type="match status" value="1"/>
</dbReference>
<dbReference type="SMART" id="SM00397">
    <property type="entry name" value="t_SNARE"/>
    <property type="match status" value="1"/>
</dbReference>
<protein>
    <recommendedName>
        <fullName evidence="3">t-SNARE coiled-coil homology domain-containing protein</fullName>
    </recommendedName>
</protein>
<reference evidence="4" key="2">
    <citation type="journal article" date="2023" name="Microbiol Resour">
        <title>Decontamination and Annotation of the Draft Genome Sequence of the Oomycete Lagenidium giganteum ARSEF 373.</title>
        <authorList>
            <person name="Morgan W.R."/>
            <person name="Tartar A."/>
        </authorList>
    </citation>
    <scope>NUCLEOTIDE SEQUENCE</scope>
    <source>
        <strain evidence="4">ARSEF 373</strain>
    </source>
</reference>
<dbReference type="SUPFAM" id="SSF47661">
    <property type="entry name" value="t-snare proteins"/>
    <property type="match status" value="1"/>
</dbReference>
<dbReference type="Proteomes" id="UP001146120">
    <property type="component" value="Unassembled WGS sequence"/>
</dbReference>
<evidence type="ECO:0000256" key="2">
    <source>
        <dbReference type="SAM" id="Phobius"/>
    </source>
</evidence>
<keyword evidence="2" id="KW-1133">Transmembrane helix</keyword>
<sequence>MEVAQAVAEPPLLASLVDARSAVNTLQGLTDEIGTLVTSPLLKTVQDYQEQVTPKLKEATSKYQALSAFLQLHKKDHDKEYRALQRDYVKAMQALQRVQAVGAQRHEALCDSDYLASDKITQEDILTAKQAVLEAGEIAHGAIVIRDLFSEFGTMLHAQGKGIDQIEEKVEQISIEIGKGVKELEQAQRLQAEARQKYLIILCVVLLILTAIIVPIVITFAK</sequence>
<organism evidence="4 5">
    <name type="scientific">Lagenidium giganteum</name>
    <dbReference type="NCBI Taxonomy" id="4803"/>
    <lineage>
        <taxon>Eukaryota</taxon>
        <taxon>Sar</taxon>
        <taxon>Stramenopiles</taxon>
        <taxon>Oomycota</taxon>
        <taxon>Peronosporomycetes</taxon>
        <taxon>Pythiales</taxon>
        <taxon>Pythiaceae</taxon>
    </lineage>
</organism>
<dbReference type="InterPro" id="IPR010989">
    <property type="entry name" value="SNARE"/>
</dbReference>
<dbReference type="GO" id="GO:0005484">
    <property type="term" value="F:SNAP receptor activity"/>
    <property type="evidence" value="ECO:0007669"/>
    <property type="project" value="TreeGrafter"/>
</dbReference>
<dbReference type="GO" id="GO:0006906">
    <property type="term" value="P:vesicle fusion"/>
    <property type="evidence" value="ECO:0007669"/>
    <property type="project" value="TreeGrafter"/>
</dbReference>
<evidence type="ECO:0000259" key="3">
    <source>
        <dbReference type="PROSITE" id="PS50192"/>
    </source>
</evidence>
<reference evidence="4" key="1">
    <citation type="submission" date="2022-11" db="EMBL/GenBank/DDBJ databases">
        <authorList>
            <person name="Morgan W.R."/>
            <person name="Tartar A."/>
        </authorList>
    </citation>
    <scope>NUCLEOTIDE SEQUENCE</scope>
    <source>
        <strain evidence="4">ARSEF 373</strain>
    </source>
</reference>
<dbReference type="EMBL" id="DAKRPA010000017">
    <property type="protein sequence ID" value="DBA03627.1"/>
    <property type="molecule type" value="Genomic_DNA"/>
</dbReference>
<keyword evidence="2" id="KW-0472">Membrane</keyword>
<evidence type="ECO:0000313" key="5">
    <source>
        <dbReference type="Proteomes" id="UP001146120"/>
    </source>
</evidence>
<dbReference type="PANTHER" id="PTHR19957:SF38">
    <property type="entry name" value="LD27581P"/>
    <property type="match status" value="1"/>
</dbReference>
<proteinExistence type="inferred from homology"/>
<dbReference type="Pfam" id="PF05739">
    <property type="entry name" value="SNARE"/>
    <property type="match status" value="1"/>
</dbReference>
<feature type="domain" description="T-SNARE coiled-coil homology" evidence="3">
    <location>
        <begin position="145"/>
        <end position="187"/>
    </location>
</feature>
<comment type="caution">
    <text evidence="4">The sequence shown here is derived from an EMBL/GenBank/DDBJ whole genome shotgun (WGS) entry which is preliminary data.</text>
</comment>
<dbReference type="AlphaFoldDB" id="A0AAV2ZEA6"/>
<gene>
    <name evidence="4" type="ORF">N0F65_006806</name>
</gene>
<dbReference type="InterPro" id="IPR000727">
    <property type="entry name" value="T_SNARE_dom"/>
</dbReference>
<accession>A0AAV2ZEA6</accession>
<dbReference type="GO" id="GO:0006886">
    <property type="term" value="P:intracellular protein transport"/>
    <property type="evidence" value="ECO:0007669"/>
    <property type="project" value="TreeGrafter"/>
</dbReference>
<dbReference type="PANTHER" id="PTHR19957">
    <property type="entry name" value="SYNTAXIN"/>
    <property type="match status" value="1"/>
</dbReference>
<dbReference type="PROSITE" id="PS50192">
    <property type="entry name" value="T_SNARE"/>
    <property type="match status" value="1"/>
</dbReference>
<evidence type="ECO:0000256" key="1">
    <source>
        <dbReference type="ARBA" id="ARBA00009063"/>
    </source>
</evidence>
<evidence type="ECO:0000313" key="4">
    <source>
        <dbReference type="EMBL" id="DBA03627.1"/>
    </source>
</evidence>
<feature type="transmembrane region" description="Helical" evidence="2">
    <location>
        <begin position="198"/>
        <end position="221"/>
    </location>
</feature>
<comment type="similarity">
    <text evidence="1">Belongs to the syntaxin family.</text>
</comment>
<name>A0AAV2ZEA6_9STRA</name>
<dbReference type="InterPro" id="IPR045242">
    <property type="entry name" value="Syntaxin"/>
</dbReference>
<keyword evidence="2" id="KW-0812">Transmembrane</keyword>